<organism evidence="1 2">
    <name type="scientific">Hibiscus sabdariffa</name>
    <name type="common">roselle</name>
    <dbReference type="NCBI Taxonomy" id="183260"/>
    <lineage>
        <taxon>Eukaryota</taxon>
        <taxon>Viridiplantae</taxon>
        <taxon>Streptophyta</taxon>
        <taxon>Embryophyta</taxon>
        <taxon>Tracheophyta</taxon>
        <taxon>Spermatophyta</taxon>
        <taxon>Magnoliopsida</taxon>
        <taxon>eudicotyledons</taxon>
        <taxon>Gunneridae</taxon>
        <taxon>Pentapetalae</taxon>
        <taxon>rosids</taxon>
        <taxon>malvids</taxon>
        <taxon>Malvales</taxon>
        <taxon>Malvaceae</taxon>
        <taxon>Malvoideae</taxon>
        <taxon>Hibiscus</taxon>
    </lineage>
</organism>
<dbReference type="EMBL" id="JBBPBN010000019">
    <property type="protein sequence ID" value="KAK9017956.1"/>
    <property type="molecule type" value="Genomic_DNA"/>
</dbReference>
<sequence>MDRLLYPNHFSADGLKAISMAGITNNRAGRKGEEIGEMVEIDESNIGNYLSRDCNDTVLGENELSDLQAIKDGISSPMKMNGFQALKLSY</sequence>
<name>A0ABR2RYA1_9ROSI</name>
<reference evidence="1 2" key="1">
    <citation type="journal article" date="2024" name="G3 (Bethesda)">
        <title>Genome assembly of Hibiscus sabdariffa L. provides insights into metabolisms of medicinal natural products.</title>
        <authorList>
            <person name="Kim T."/>
        </authorList>
    </citation>
    <scope>NUCLEOTIDE SEQUENCE [LARGE SCALE GENOMIC DNA]</scope>
    <source>
        <strain evidence="1">TK-2024</strain>
        <tissue evidence="1">Old leaves</tissue>
    </source>
</reference>
<proteinExistence type="predicted"/>
<gene>
    <name evidence="1" type="ORF">V6N11_000948</name>
</gene>
<evidence type="ECO:0000313" key="2">
    <source>
        <dbReference type="Proteomes" id="UP001396334"/>
    </source>
</evidence>
<keyword evidence="2" id="KW-1185">Reference proteome</keyword>
<accession>A0ABR2RYA1</accession>
<protein>
    <submittedName>
        <fullName evidence="1">Uncharacterized protein</fullName>
    </submittedName>
</protein>
<dbReference type="Proteomes" id="UP001396334">
    <property type="component" value="Unassembled WGS sequence"/>
</dbReference>
<evidence type="ECO:0000313" key="1">
    <source>
        <dbReference type="EMBL" id="KAK9017956.1"/>
    </source>
</evidence>
<comment type="caution">
    <text evidence="1">The sequence shown here is derived from an EMBL/GenBank/DDBJ whole genome shotgun (WGS) entry which is preliminary data.</text>
</comment>